<evidence type="ECO:0000313" key="3">
    <source>
        <dbReference type="Proteomes" id="UP001476950"/>
    </source>
</evidence>
<sequence length="75" mass="7756">AVGKKPRGGGVVKNGDPTDPRDAHGGTTCTLAPLRTAAGRGVPGTAVQPLTLRRRPGRSRRCQPERNLTLGLASC</sequence>
<keyword evidence="3" id="KW-1185">Reference proteome</keyword>
<gene>
    <name evidence="2" type="ORF">NDI38_29990</name>
</gene>
<feature type="non-terminal residue" evidence="2">
    <location>
        <position position="1"/>
    </location>
</feature>
<protein>
    <submittedName>
        <fullName evidence="2">Uncharacterized protein</fullName>
    </submittedName>
</protein>
<reference evidence="2 3" key="1">
    <citation type="submission" date="2022-04" db="EMBL/GenBank/DDBJ databases">
        <title>Positive selection, recombination, and allopatry shape intraspecific diversity of widespread and dominant cyanobacteria.</title>
        <authorList>
            <person name="Wei J."/>
            <person name="Shu W."/>
            <person name="Hu C."/>
        </authorList>
    </citation>
    <scope>NUCLEOTIDE SEQUENCE [LARGE SCALE GENOMIC DNA]</scope>
    <source>
        <strain evidence="2 3">AS-A4</strain>
    </source>
</reference>
<feature type="region of interest" description="Disordered" evidence="1">
    <location>
        <begin position="1"/>
        <end position="27"/>
    </location>
</feature>
<proteinExistence type="predicted"/>
<dbReference type="Proteomes" id="UP001476950">
    <property type="component" value="Unassembled WGS sequence"/>
</dbReference>
<name>A0ABV0KTN8_9CYAN</name>
<feature type="region of interest" description="Disordered" evidence="1">
    <location>
        <begin position="55"/>
        <end position="75"/>
    </location>
</feature>
<evidence type="ECO:0000256" key="1">
    <source>
        <dbReference type="SAM" id="MobiDB-lite"/>
    </source>
</evidence>
<organism evidence="2 3">
    <name type="scientific">Stenomitos frigidus AS-A4</name>
    <dbReference type="NCBI Taxonomy" id="2933935"/>
    <lineage>
        <taxon>Bacteria</taxon>
        <taxon>Bacillati</taxon>
        <taxon>Cyanobacteriota</taxon>
        <taxon>Cyanophyceae</taxon>
        <taxon>Leptolyngbyales</taxon>
        <taxon>Leptolyngbyaceae</taxon>
        <taxon>Stenomitos</taxon>
    </lineage>
</organism>
<dbReference type="EMBL" id="JAMPLM010000075">
    <property type="protein sequence ID" value="MEP1062606.1"/>
    <property type="molecule type" value="Genomic_DNA"/>
</dbReference>
<accession>A0ABV0KTN8</accession>
<comment type="caution">
    <text evidence="2">The sequence shown here is derived from an EMBL/GenBank/DDBJ whole genome shotgun (WGS) entry which is preliminary data.</text>
</comment>
<evidence type="ECO:0000313" key="2">
    <source>
        <dbReference type="EMBL" id="MEP1062606.1"/>
    </source>
</evidence>
<dbReference type="RefSeq" id="WP_206756026.1">
    <property type="nucleotide sequence ID" value="NZ_JAMPLM010000075.1"/>
</dbReference>